<dbReference type="PANTHER" id="PTHR43637:SF1">
    <property type="entry name" value="UPF0273 PROTEIN TM_0370"/>
    <property type="match status" value="1"/>
</dbReference>
<dbReference type="Gene3D" id="3.40.50.300">
    <property type="entry name" value="P-loop containing nucleotide triphosphate hydrolases"/>
    <property type="match status" value="2"/>
</dbReference>
<dbReference type="InterPro" id="IPR010624">
    <property type="entry name" value="KaiC_dom"/>
</dbReference>
<evidence type="ECO:0000313" key="4">
    <source>
        <dbReference type="EMBL" id="HIP57152.1"/>
    </source>
</evidence>
<dbReference type="InterPro" id="IPR003593">
    <property type="entry name" value="AAA+_ATPase"/>
</dbReference>
<protein>
    <recommendedName>
        <fullName evidence="3">KaiC domain-containing protein</fullName>
    </recommendedName>
</protein>
<sequence length="485" mass="55324">MQEHQFTWGIEALDTVLKPAIAPRSTILIAGNPGTGKTTLAATICYSNAVRGKPCLYITFHEEKERFIDQMKRFDMDFEELEMKNMFVYLRLPLVTTEDALSDMLTRITSSVERHGVRVVVVDSYTPLGKATLNDIKARTLLQNFFYNLAKTINGIVVLIAEVPIGQETIALGDIEFVTDTVILLKHRVVRGLIERTLEIRKARGAKITQAELPFSIVDKRGIVVIAPPLIERLKPPRIDIRVLLPCKSLMETIDHLHPGHYLYIVVPPDARGYNYVLKLISATILLNRLRTLIISYYWSPEEFTELLNEILEELGGYGACVKRGVDAEALRNTFRELVEVYSLNPASMSLEELYSHELAKIESYRPQLVVFDRTDVLSSIHGAVDMAKHFMYLRNQLLYLRHRDVLTVRIAALVDEGMYRRESSIADAVIRLEYREQGAIIKPYLYVWRSGRDPKILDPDLIHMCVAEMDRLICGEESGYTKRA</sequence>
<evidence type="ECO:0000313" key="5">
    <source>
        <dbReference type="Proteomes" id="UP000605805"/>
    </source>
</evidence>
<evidence type="ECO:0000259" key="3">
    <source>
        <dbReference type="PROSITE" id="PS51146"/>
    </source>
</evidence>
<accession>A0A832YZT3</accession>
<evidence type="ECO:0000256" key="2">
    <source>
        <dbReference type="ARBA" id="ARBA00022840"/>
    </source>
</evidence>
<dbReference type="PROSITE" id="PS51146">
    <property type="entry name" value="KAIC"/>
    <property type="match status" value="1"/>
</dbReference>
<gene>
    <name evidence="4" type="ORF">EYH02_03670</name>
</gene>
<dbReference type="InterPro" id="IPR014774">
    <property type="entry name" value="KaiC-like_dom"/>
</dbReference>
<keyword evidence="1" id="KW-0547">Nucleotide-binding</keyword>
<dbReference type="EMBL" id="DQTV01000068">
    <property type="protein sequence ID" value="HIP57152.1"/>
    <property type="molecule type" value="Genomic_DNA"/>
</dbReference>
<proteinExistence type="predicted"/>
<dbReference type="GO" id="GO:0005524">
    <property type="term" value="F:ATP binding"/>
    <property type="evidence" value="ECO:0007669"/>
    <property type="project" value="UniProtKB-KW"/>
</dbReference>
<dbReference type="Pfam" id="PF06745">
    <property type="entry name" value="ATPase"/>
    <property type="match status" value="1"/>
</dbReference>
<name>A0A832YZT3_9CREN</name>
<keyword evidence="2" id="KW-0067">ATP-binding</keyword>
<dbReference type="InterPro" id="IPR027417">
    <property type="entry name" value="P-loop_NTPase"/>
</dbReference>
<comment type="caution">
    <text evidence="4">The sequence shown here is derived from an EMBL/GenBank/DDBJ whole genome shotgun (WGS) entry which is preliminary data.</text>
</comment>
<dbReference type="SMART" id="SM00382">
    <property type="entry name" value="AAA"/>
    <property type="match status" value="1"/>
</dbReference>
<feature type="domain" description="KaiC" evidence="3">
    <location>
        <begin position="4"/>
        <end position="240"/>
    </location>
</feature>
<dbReference type="PANTHER" id="PTHR43637">
    <property type="entry name" value="UPF0273 PROTEIN TM_0370"/>
    <property type="match status" value="1"/>
</dbReference>
<evidence type="ECO:0000256" key="1">
    <source>
        <dbReference type="ARBA" id="ARBA00022741"/>
    </source>
</evidence>
<dbReference type="Proteomes" id="UP000605805">
    <property type="component" value="Unassembled WGS sequence"/>
</dbReference>
<organism evidence="4 5">
    <name type="scientific">Ignisphaera aggregans</name>
    <dbReference type="NCBI Taxonomy" id="334771"/>
    <lineage>
        <taxon>Archaea</taxon>
        <taxon>Thermoproteota</taxon>
        <taxon>Thermoprotei</taxon>
        <taxon>Desulfurococcales</taxon>
        <taxon>Desulfurococcaceae</taxon>
        <taxon>Ignisphaera</taxon>
    </lineage>
</organism>
<reference evidence="4" key="1">
    <citation type="journal article" date="2020" name="ISME J.">
        <title>Gammaproteobacteria mediating utilization of methyl-, sulfur- and petroleum organic compounds in deep ocean hydrothermal plumes.</title>
        <authorList>
            <person name="Zhou Z."/>
            <person name="Liu Y."/>
            <person name="Pan J."/>
            <person name="Cron B.R."/>
            <person name="Toner B.M."/>
            <person name="Anantharaman K."/>
            <person name="Breier J.A."/>
            <person name="Dick G.J."/>
            <person name="Li M."/>
        </authorList>
    </citation>
    <scope>NUCLEOTIDE SEQUENCE</scope>
    <source>
        <strain evidence="4">SZUA-1435</strain>
    </source>
</reference>
<dbReference type="AlphaFoldDB" id="A0A832YZT3"/>
<dbReference type="SUPFAM" id="SSF52540">
    <property type="entry name" value="P-loop containing nucleoside triphosphate hydrolases"/>
    <property type="match status" value="1"/>
</dbReference>